<dbReference type="InterPro" id="IPR002545">
    <property type="entry name" value="CheW-lke_dom"/>
</dbReference>
<evidence type="ECO:0000256" key="10">
    <source>
        <dbReference type="ARBA" id="ARBA00023012"/>
    </source>
</evidence>
<dbReference type="InterPro" id="IPR051315">
    <property type="entry name" value="Bact_Chemotaxis_CheA"/>
</dbReference>
<evidence type="ECO:0000256" key="13">
    <source>
        <dbReference type="SAM" id="MobiDB-lite"/>
    </source>
</evidence>
<evidence type="ECO:0000313" key="17">
    <source>
        <dbReference type="EMBL" id="TGM09863.1"/>
    </source>
</evidence>
<feature type="domain" description="HPt" evidence="16">
    <location>
        <begin position="1"/>
        <end position="103"/>
    </location>
</feature>
<dbReference type="InterPro" id="IPR036061">
    <property type="entry name" value="CheW-like_dom_sf"/>
</dbReference>
<dbReference type="SUPFAM" id="SSF47226">
    <property type="entry name" value="Histidine-containing phosphotransfer domain, HPT domain"/>
    <property type="match status" value="1"/>
</dbReference>
<dbReference type="EMBL" id="RQGN01000007">
    <property type="protein sequence ID" value="TGM09863.1"/>
    <property type="molecule type" value="Genomic_DNA"/>
</dbReference>
<evidence type="ECO:0000259" key="14">
    <source>
        <dbReference type="PROSITE" id="PS50109"/>
    </source>
</evidence>
<dbReference type="PANTHER" id="PTHR43395">
    <property type="entry name" value="SENSOR HISTIDINE KINASE CHEA"/>
    <property type="match status" value="1"/>
</dbReference>
<dbReference type="Pfam" id="PF01627">
    <property type="entry name" value="Hpt"/>
    <property type="match status" value="1"/>
</dbReference>
<proteinExistence type="predicted"/>
<dbReference type="Pfam" id="PF02895">
    <property type="entry name" value="H-kinase_dim"/>
    <property type="match status" value="1"/>
</dbReference>
<dbReference type="AlphaFoldDB" id="A0A5F2BUQ0"/>
<keyword evidence="5 12" id="KW-0597">Phosphoprotein</keyword>
<evidence type="ECO:0000256" key="2">
    <source>
        <dbReference type="ARBA" id="ARBA00012438"/>
    </source>
</evidence>
<organism evidence="17 18">
    <name type="scientific">Leptospira barantonii</name>
    <dbReference type="NCBI Taxonomy" id="2023184"/>
    <lineage>
        <taxon>Bacteria</taxon>
        <taxon>Pseudomonadati</taxon>
        <taxon>Spirochaetota</taxon>
        <taxon>Spirochaetia</taxon>
        <taxon>Leptospirales</taxon>
        <taxon>Leptospiraceae</taxon>
        <taxon>Leptospira</taxon>
    </lineage>
</organism>
<dbReference type="SUPFAM" id="SSF47384">
    <property type="entry name" value="Homodimeric domain of signal transducing histidine kinase"/>
    <property type="match status" value="1"/>
</dbReference>
<dbReference type="FunFam" id="3.30.565.10:FF:000016">
    <property type="entry name" value="Chemotaxis protein CheA, putative"/>
    <property type="match status" value="1"/>
</dbReference>
<dbReference type="GO" id="GO:0005737">
    <property type="term" value="C:cytoplasm"/>
    <property type="evidence" value="ECO:0007669"/>
    <property type="project" value="InterPro"/>
</dbReference>
<dbReference type="CDD" id="cd00088">
    <property type="entry name" value="HPT"/>
    <property type="match status" value="1"/>
</dbReference>
<evidence type="ECO:0000256" key="3">
    <source>
        <dbReference type="ARBA" id="ARBA00021495"/>
    </source>
</evidence>
<dbReference type="InterPro" id="IPR005467">
    <property type="entry name" value="His_kinase_dom"/>
</dbReference>
<feature type="compositionally biased region" description="Low complexity" evidence="13">
    <location>
        <begin position="298"/>
        <end position="319"/>
    </location>
</feature>
<evidence type="ECO:0000256" key="12">
    <source>
        <dbReference type="PROSITE-ProRule" id="PRU00110"/>
    </source>
</evidence>
<evidence type="ECO:0000313" key="18">
    <source>
        <dbReference type="Proteomes" id="UP000298429"/>
    </source>
</evidence>
<dbReference type="InterPro" id="IPR003594">
    <property type="entry name" value="HATPase_dom"/>
</dbReference>
<protein>
    <recommendedName>
        <fullName evidence="3">Chemotaxis protein CheA</fullName>
        <ecNumber evidence="2">2.7.13.3</ecNumber>
    </recommendedName>
</protein>
<comment type="caution">
    <text evidence="17">The sequence shown here is derived from an EMBL/GenBank/DDBJ whole genome shotgun (WGS) entry which is preliminary data.</text>
</comment>
<name>A0A5F2BUQ0_9LEPT</name>
<dbReference type="SUPFAM" id="SSF55874">
    <property type="entry name" value="ATPase domain of HSP90 chaperone/DNA topoisomerase II/histidine kinase"/>
    <property type="match status" value="1"/>
</dbReference>
<dbReference type="Gene3D" id="1.10.287.560">
    <property type="entry name" value="Histidine kinase CheA-like, homodimeric domain"/>
    <property type="match status" value="1"/>
</dbReference>
<dbReference type="SMART" id="SM00260">
    <property type="entry name" value="CheW"/>
    <property type="match status" value="1"/>
</dbReference>
<dbReference type="CDD" id="cd16916">
    <property type="entry name" value="HATPase_CheA-like"/>
    <property type="match status" value="1"/>
</dbReference>
<dbReference type="GO" id="GO:0000155">
    <property type="term" value="F:phosphorelay sensor kinase activity"/>
    <property type="evidence" value="ECO:0007669"/>
    <property type="project" value="InterPro"/>
</dbReference>
<sequence length="726" mass="80914">MDLSEVRDTFISESEELLSSMESNLLILEKDSKNTEGIHSVFRTIHTIKGTSGMFGYEPIETFTHDVETLLDRIRSGKQNLTKEGIEFLFLACDHIRHLVGIVGDTLVLDSKTSHRQAELIQLVKKLLSETSAEETQTTSHSGKNGETKNNATSSEFDLSSTSSCWQITLIPNPHLYESGMDPYTFIKYLSQSGKIRHLFVYPDSIPDWESFNPELSYLGFEISYESSSDGNEIHSTFQFLKEGSYLKILPPQCSLRLFAENCDDFPLGKEVYLNALEIQKALTEEELLKLRNKSDVPDSQESSSSSIESNPSSFSSSSLTENGKESEALKMQTKTLRVDSSKIDTLIALVGELITQEANLSRRIGDTEDTQLIESSESLYRLVSEIREFALSLRMVPIADLFEKYKRVVRDLSKELNKQVELEIIGGETELDRSVIEKIADPIVHILRNALDHGIETAEERIRKGKPATGKLQIQASHGTGSILIVIQDDGKGLDAEKIVDKAISKGLITRDQNLSESEIYSLIFQPGFSTAEQVTNLSGRGVGMDVVLRNIESLRGTVQIQTVKDQGSSFQIRLPLTLAIIDGFLVKASGLYFIVPMQMVRETVESKVVLNGSSSGTMNLRGELLPVLHLSEFLVLERSAFEKENILILEYEDKSFGIVVNDLQGEVQSVIRPMAEVFKNIKCFSGTSILGSGEIAFILDVPGLYNSIRDQEQNKNREFAAKTS</sequence>
<dbReference type="OrthoDB" id="9803176at2"/>
<dbReference type="InterPro" id="IPR037006">
    <property type="entry name" value="CheA-like_homodim_sf"/>
</dbReference>
<evidence type="ECO:0000256" key="1">
    <source>
        <dbReference type="ARBA" id="ARBA00000085"/>
    </source>
</evidence>
<dbReference type="InterPro" id="IPR036890">
    <property type="entry name" value="HATPase_C_sf"/>
</dbReference>
<dbReference type="Gene3D" id="1.20.120.160">
    <property type="entry name" value="HPT domain"/>
    <property type="match status" value="1"/>
</dbReference>
<dbReference type="PROSITE" id="PS50109">
    <property type="entry name" value="HIS_KIN"/>
    <property type="match status" value="1"/>
</dbReference>
<dbReference type="InterPro" id="IPR008207">
    <property type="entry name" value="Sig_transdc_His_kin_Hpt_dom"/>
</dbReference>
<gene>
    <name evidence="17" type="ORF">EHQ76_01130</name>
</gene>
<feature type="compositionally biased region" description="Polar residues" evidence="13">
    <location>
        <begin position="143"/>
        <end position="153"/>
    </location>
</feature>
<keyword evidence="10" id="KW-0902">Two-component regulatory system</keyword>
<dbReference type="InterPro" id="IPR004358">
    <property type="entry name" value="Sig_transdc_His_kin-like_C"/>
</dbReference>
<feature type="domain" description="CheW-like" evidence="15">
    <location>
        <begin position="582"/>
        <end position="712"/>
    </location>
</feature>
<dbReference type="SMART" id="SM00387">
    <property type="entry name" value="HATPase_c"/>
    <property type="match status" value="1"/>
</dbReference>
<dbReference type="EC" id="2.7.13.3" evidence="2"/>
<dbReference type="SMART" id="SM00073">
    <property type="entry name" value="HPT"/>
    <property type="match status" value="1"/>
</dbReference>
<dbReference type="PANTHER" id="PTHR43395:SF10">
    <property type="entry name" value="CHEMOTAXIS PROTEIN CHEA"/>
    <property type="match status" value="1"/>
</dbReference>
<evidence type="ECO:0000259" key="16">
    <source>
        <dbReference type="PROSITE" id="PS50894"/>
    </source>
</evidence>
<dbReference type="RefSeq" id="WP_135669385.1">
    <property type="nucleotide sequence ID" value="NZ_RQGN01000007.1"/>
</dbReference>
<dbReference type="InterPro" id="IPR004105">
    <property type="entry name" value="CheA-like_dim"/>
</dbReference>
<evidence type="ECO:0000256" key="11">
    <source>
        <dbReference type="ARBA" id="ARBA00035100"/>
    </source>
</evidence>
<comment type="function">
    <text evidence="11">Involved in the transmission of sensory signals from the chemoreceptors to the flagellar motors. CheA is autophosphorylated; it can transfer its phosphate group to either CheB or CheY.</text>
</comment>
<feature type="region of interest" description="Disordered" evidence="13">
    <location>
        <begin position="132"/>
        <end position="156"/>
    </location>
</feature>
<dbReference type="GO" id="GO:0005524">
    <property type="term" value="F:ATP binding"/>
    <property type="evidence" value="ECO:0007669"/>
    <property type="project" value="UniProtKB-KW"/>
</dbReference>
<evidence type="ECO:0000256" key="7">
    <source>
        <dbReference type="ARBA" id="ARBA00022741"/>
    </source>
</evidence>
<keyword evidence="6" id="KW-0808">Transferase</keyword>
<reference evidence="17 18" key="1">
    <citation type="journal article" date="2019" name="PLoS Negl. Trop. Dis.">
        <title>Revisiting the worldwide diversity of Leptospira species in the environment.</title>
        <authorList>
            <person name="Vincent A.T."/>
            <person name="Schiettekatte O."/>
            <person name="Bourhy P."/>
            <person name="Veyrier F.J."/>
            <person name="Picardeau M."/>
        </authorList>
    </citation>
    <scope>NUCLEOTIDE SEQUENCE [LARGE SCALE GENOMIC DNA]</scope>
    <source>
        <strain evidence="17 18">201702444</strain>
    </source>
</reference>
<evidence type="ECO:0000256" key="5">
    <source>
        <dbReference type="ARBA" id="ARBA00022553"/>
    </source>
</evidence>
<dbReference type="SUPFAM" id="SSF50341">
    <property type="entry name" value="CheW-like"/>
    <property type="match status" value="1"/>
</dbReference>
<dbReference type="Pfam" id="PF01584">
    <property type="entry name" value="CheW"/>
    <property type="match status" value="1"/>
</dbReference>
<dbReference type="GO" id="GO:0006935">
    <property type="term" value="P:chemotaxis"/>
    <property type="evidence" value="ECO:0007669"/>
    <property type="project" value="UniProtKB-KW"/>
</dbReference>
<dbReference type="Gene3D" id="2.30.30.40">
    <property type="entry name" value="SH3 Domains"/>
    <property type="match status" value="1"/>
</dbReference>
<feature type="region of interest" description="Disordered" evidence="13">
    <location>
        <begin position="292"/>
        <end position="329"/>
    </location>
</feature>
<keyword evidence="9" id="KW-0067">ATP-binding</keyword>
<feature type="modified residue" description="Phosphohistidine" evidence="12">
    <location>
        <position position="46"/>
    </location>
</feature>
<dbReference type="PROSITE" id="PS50851">
    <property type="entry name" value="CHEW"/>
    <property type="match status" value="1"/>
</dbReference>
<keyword evidence="8" id="KW-0418">Kinase</keyword>
<keyword evidence="4" id="KW-0145">Chemotaxis</keyword>
<dbReference type="InterPro" id="IPR036097">
    <property type="entry name" value="HisK_dim/P_sf"/>
</dbReference>
<feature type="domain" description="Histidine kinase" evidence="14">
    <location>
        <begin position="373"/>
        <end position="580"/>
    </location>
</feature>
<dbReference type="PRINTS" id="PR00344">
    <property type="entry name" value="BCTRLSENSOR"/>
</dbReference>
<dbReference type="Proteomes" id="UP000298429">
    <property type="component" value="Unassembled WGS sequence"/>
</dbReference>
<evidence type="ECO:0000256" key="4">
    <source>
        <dbReference type="ARBA" id="ARBA00022500"/>
    </source>
</evidence>
<keyword evidence="7" id="KW-0547">Nucleotide-binding</keyword>
<evidence type="ECO:0000256" key="9">
    <source>
        <dbReference type="ARBA" id="ARBA00022840"/>
    </source>
</evidence>
<dbReference type="SMART" id="SM01231">
    <property type="entry name" value="H-kinase_dim"/>
    <property type="match status" value="1"/>
</dbReference>
<comment type="catalytic activity">
    <reaction evidence="1">
        <text>ATP + protein L-histidine = ADP + protein N-phospho-L-histidine.</text>
        <dbReference type="EC" id="2.7.13.3"/>
    </reaction>
</comment>
<feature type="compositionally biased region" description="Low complexity" evidence="13">
    <location>
        <begin position="132"/>
        <end position="142"/>
    </location>
</feature>
<dbReference type="InterPro" id="IPR036641">
    <property type="entry name" value="HPT_dom_sf"/>
</dbReference>
<accession>A0A5F2BUQ0</accession>
<dbReference type="Pfam" id="PF02518">
    <property type="entry name" value="HATPase_c"/>
    <property type="match status" value="1"/>
</dbReference>
<dbReference type="PROSITE" id="PS50894">
    <property type="entry name" value="HPT"/>
    <property type="match status" value="1"/>
</dbReference>
<evidence type="ECO:0000256" key="6">
    <source>
        <dbReference type="ARBA" id="ARBA00022679"/>
    </source>
</evidence>
<evidence type="ECO:0000256" key="8">
    <source>
        <dbReference type="ARBA" id="ARBA00022777"/>
    </source>
</evidence>
<dbReference type="Gene3D" id="3.30.565.10">
    <property type="entry name" value="Histidine kinase-like ATPase, C-terminal domain"/>
    <property type="match status" value="1"/>
</dbReference>
<evidence type="ECO:0000259" key="15">
    <source>
        <dbReference type="PROSITE" id="PS50851"/>
    </source>
</evidence>